<sequence length="100" mass="11303">MKRSIITDIVAILAIAILIATAFYGLEARKEVIYLCDNFTPGVSKNSVERQLNTTNLLVWDTEFLAVGSRIVAYSPLNFGYMHCRVEFNRQDIVVFSVVE</sequence>
<dbReference type="Proteomes" id="UP001170717">
    <property type="component" value="Unassembled WGS sequence"/>
</dbReference>
<feature type="transmembrane region" description="Helical" evidence="1">
    <location>
        <begin position="6"/>
        <end position="26"/>
    </location>
</feature>
<evidence type="ECO:0000313" key="2">
    <source>
        <dbReference type="EMBL" id="MDO6577999.1"/>
    </source>
</evidence>
<accession>A0AAW7YZV7</accession>
<keyword evidence="1" id="KW-1133">Transmembrane helix</keyword>
<dbReference type="AlphaFoldDB" id="A0AAW7YZV7"/>
<comment type="caution">
    <text evidence="2">The sequence shown here is derived from an EMBL/GenBank/DDBJ whole genome shotgun (WGS) entry which is preliminary data.</text>
</comment>
<dbReference type="EMBL" id="JAUOQI010000007">
    <property type="protein sequence ID" value="MDO6577999.1"/>
    <property type="molecule type" value="Genomic_DNA"/>
</dbReference>
<organism evidence="2 3">
    <name type="scientific">Alteromonas stellipolaris</name>
    <dbReference type="NCBI Taxonomy" id="233316"/>
    <lineage>
        <taxon>Bacteria</taxon>
        <taxon>Pseudomonadati</taxon>
        <taxon>Pseudomonadota</taxon>
        <taxon>Gammaproteobacteria</taxon>
        <taxon>Alteromonadales</taxon>
        <taxon>Alteromonadaceae</taxon>
        <taxon>Alteromonas/Salinimonas group</taxon>
        <taxon>Alteromonas</taxon>
    </lineage>
</organism>
<name>A0AAW7YZV7_9ALTE</name>
<evidence type="ECO:0000256" key="1">
    <source>
        <dbReference type="SAM" id="Phobius"/>
    </source>
</evidence>
<gene>
    <name evidence="2" type="ORF">Q4527_11375</name>
</gene>
<dbReference type="GeneID" id="83256762"/>
<reference evidence="2" key="1">
    <citation type="submission" date="2023-07" db="EMBL/GenBank/DDBJ databases">
        <title>Genome content predicts the carbon catabolic preferences of heterotrophic bacteria.</title>
        <authorList>
            <person name="Gralka M."/>
        </authorList>
    </citation>
    <scope>NUCLEOTIDE SEQUENCE</scope>
    <source>
        <strain evidence="2">F2M12</strain>
    </source>
</reference>
<protein>
    <submittedName>
        <fullName evidence="2">Uncharacterized protein</fullName>
    </submittedName>
</protein>
<proteinExistence type="predicted"/>
<dbReference type="RefSeq" id="WP_013785580.1">
    <property type="nucleotide sequence ID" value="NZ_CAXIBE010000140.1"/>
</dbReference>
<keyword evidence="1" id="KW-0812">Transmembrane</keyword>
<evidence type="ECO:0000313" key="3">
    <source>
        <dbReference type="Proteomes" id="UP001170717"/>
    </source>
</evidence>
<keyword evidence="1" id="KW-0472">Membrane</keyword>